<organism evidence="2 3">
    <name type="scientific">Senna tora</name>
    <dbReference type="NCBI Taxonomy" id="362788"/>
    <lineage>
        <taxon>Eukaryota</taxon>
        <taxon>Viridiplantae</taxon>
        <taxon>Streptophyta</taxon>
        <taxon>Embryophyta</taxon>
        <taxon>Tracheophyta</taxon>
        <taxon>Spermatophyta</taxon>
        <taxon>Magnoliopsida</taxon>
        <taxon>eudicotyledons</taxon>
        <taxon>Gunneridae</taxon>
        <taxon>Pentapetalae</taxon>
        <taxon>rosids</taxon>
        <taxon>fabids</taxon>
        <taxon>Fabales</taxon>
        <taxon>Fabaceae</taxon>
        <taxon>Caesalpinioideae</taxon>
        <taxon>Cassia clade</taxon>
        <taxon>Senna</taxon>
    </lineage>
</organism>
<sequence>MDRSKKKVRTGDGKFTGTEIIVPRDEEWMYDEIPNIKGNKNKRSYKDAVRNPAKRLNFRKKDDGEEGKDLDVEPKESESETEASEKDNAEPENPGEVRISVEKDKLDWLNFKLSERECKRLRKPFRKTLIIKLLGENPEARCLGSPTGPTFGTERKERERKEKEKATEEENEEPVQEEANNQEVSIYLETSREETWKKKEDSPVYEKEKDNRMEIDISKEDPMVMGTPVKDRTHSHRKEDPPVETQGAAGKKFSHAFKEMKINYKPNLVFSFETKCSGLKAENAIKNMGYPEKEVMEARGKGHAHTIGDFHNALLSYATQQDSKRNHQPDREIGEKLPMGKYN</sequence>
<proteinExistence type="predicted"/>
<gene>
    <name evidence="2" type="ORF">G2W53_026386</name>
</gene>
<evidence type="ECO:0000313" key="2">
    <source>
        <dbReference type="EMBL" id="KAF7820931.1"/>
    </source>
</evidence>
<feature type="region of interest" description="Disordered" evidence="1">
    <location>
        <begin position="34"/>
        <end position="99"/>
    </location>
</feature>
<feature type="compositionally biased region" description="Basic and acidic residues" evidence="1">
    <location>
        <begin position="229"/>
        <end position="241"/>
    </location>
</feature>
<feature type="region of interest" description="Disordered" evidence="1">
    <location>
        <begin position="317"/>
        <end position="343"/>
    </location>
</feature>
<name>A0A834TH31_9FABA</name>
<feature type="region of interest" description="Disordered" evidence="1">
    <location>
        <begin position="223"/>
        <end position="250"/>
    </location>
</feature>
<reference evidence="2" key="1">
    <citation type="submission" date="2020-09" db="EMBL/GenBank/DDBJ databases">
        <title>Genome-Enabled Discovery of Anthraquinone Biosynthesis in Senna tora.</title>
        <authorList>
            <person name="Kang S.-H."/>
            <person name="Pandey R.P."/>
            <person name="Lee C.-M."/>
            <person name="Sim J.-S."/>
            <person name="Jeong J.-T."/>
            <person name="Choi B.-S."/>
            <person name="Jung M."/>
            <person name="Ginzburg D."/>
            <person name="Zhao K."/>
            <person name="Won S.Y."/>
            <person name="Oh T.-J."/>
            <person name="Yu Y."/>
            <person name="Kim N.-H."/>
            <person name="Lee O.R."/>
            <person name="Lee T.-H."/>
            <person name="Bashyal P."/>
            <person name="Kim T.-S."/>
            <person name="Lee W.-H."/>
            <person name="Kawkins C."/>
            <person name="Kim C.-K."/>
            <person name="Kim J.S."/>
            <person name="Ahn B.O."/>
            <person name="Rhee S.Y."/>
            <person name="Sohng J.K."/>
        </authorList>
    </citation>
    <scope>NUCLEOTIDE SEQUENCE</scope>
    <source>
        <tissue evidence="2">Leaf</tissue>
    </source>
</reference>
<accession>A0A834TH31</accession>
<feature type="region of interest" description="Disordered" evidence="1">
    <location>
        <begin position="139"/>
        <end position="185"/>
    </location>
</feature>
<keyword evidence="3" id="KW-1185">Reference proteome</keyword>
<feature type="compositionally biased region" description="Basic and acidic residues" evidence="1">
    <location>
        <begin position="59"/>
        <end position="89"/>
    </location>
</feature>
<feature type="compositionally biased region" description="Basic and acidic residues" evidence="1">
    <location>
        <begin position="322"/>
        <end position="335"/>
    </location>
</feature>
<dbReference type="Proteomes" id="UP000634136">
    <property type="component" value="Unassembled WGS sequence"/>
</dbReference>
<evidence type="ECO:0000256" key="1">
    <source>
        <dbReference type="SAM" id="MobiDB-lite"/>
    </source>
</evidence>
<dbReference type="EMBL" id="JAAIUW010000008">
    <property type="protein sequence ID" value="KAF7820931.1"/>
    <property type="molecule type" value="Genomic_DNA"/>
</dbReference>
<evidence type="ECO:0000313" key="3">
    <source>
        <dbReference type="Proteomes" id="UP000634136"/>
    </source>
</evidence>
<dbReference type="AlphaFoldDB" id="A0A834TH31"/>
<comment type="caution">
    <text evidence="2">The sequence shown here is derived from an EMBL/GenBank/DDBJ whole genome shotgun (WGS) entry which is preliminary data.</text>
</comment>
<protein>
    <submittedName>
        <fullName evidence="2">Uncharacterized protein</fullName>
    </submittedName>
</protein>
<feature type="compositionally biased region" description="Basic and acidic residues" evidence="1">
    <location>
        <begin position="153"/>
        <end position="168"/>
    </location>
</feature>